<evidence type="ECO:0000259" key="12">
    <source>
        <dbReference type="Pfam" id="PF02983"/>
    </source>
</evidence>
<organism evidence="13 14">
    <name type="scientific">Herbihabitans rhizosphaerae</name>
    <dbReference type="NCBI Taxonomy" id="1872711"/>
    <lineage>
        <taxon>Bacteria</taxon>
        <taxon>Bacillati</taxon>
        <taxon>Actinomycetota</taxon>
        <taxon>Actinomycetes</taxon>
        <taxon>Pseudonocardiales</taxon>
        <taxon>Pseudonocardiaceae</taxon>
        <taxon>Herbihabitans</taxon>
    </lineage>
</organism>
<feature type="active site" description="Charge relay system" evidence="8">
    <location>
        <position position="329"/>
    </location>
</feature>
<dbReference type="AlphaFoldDB" id="A0A4Q7KWT1"/>
<dbReference type="GO" id="GO:0005576">
    <property type="term" value="C:extracellular region"/>
    <property type="evidence" value="ECO:0007669"/>
    <property type="project" value="InterPro"/>
</dbReference>
<feature type="disulfide bond" evidence="9">
    <location>
        <begin position="287"/>
        <end position="297"/>
    </location>
</feature>
<feature type="disulfide bond" evidence="9">
    <location>
        <begin position="323"/>
        <end position="351"/>
    </location>
</feature>
<dbReference type="Pfam" id="PF00089">
    <property type="entry name" value="Trypsin"/>
    <property type="match status" value="1"/>
</dbReference>
<keyword evidence="3 10" id="KW-0732">Signal</keyword>
<dbReference type="InterPro" id="IPR001254">
    <property type="entry name" value="Trypsin_dom"/>
</dbReference>
<keyword evidence="6" id="KW-0865">Zymogen</keyword>
<feature type="domain" description="Peptidase S1" evidence="11">
    <location>
        <begin position="196"/>
        <end position="365"/>
    </location>
</feature>
<evidence type="ECO:0000256" key="8">
    <source>
        <dbReference type="PIRSR" id="PIRSR001134-1"/>
    </source>
</evidence>
<feature type="signal peptide" evidence="10">
    <location>
        <begin position="1"/>
        <end position="22"/>
    </location>
</feature>
<dbReference type="PIRSF" id="PIRSF001134">
    <property type="entry name" value="Streptogrisin"/>
    <property type="match status" value="1"/>
</dbReference>
<dbReference type="RefSeq" id="WP_130344089.1">
    <property type="nucleotide sequence ID" value="NZ_SGWQ01000003.1"/>
</dbReference>
<dbReference type="GO" id="GO:0006508">
    <property type="term" value="P:proteolysis"/>
    <property type="evidence" value="ECO:0007669"/>
    <property type="project" value="UniProtKB-KW"/>
</dbReference>
<protein>
    <submittedName>
        <fullName evidence="13">Streptogrisin C</fullName>
    </submittedName>
</protein>
<name>A0A4Q7KWT1_9PSEU</name>
<feature type="domain" description="Peptidase S1A alpha-lytic prodomain" evidence="12">
    <location>
        <begin position="116"/>
        <end position="167"/>
    </location>
</feature>
<evidence type="ECO:0000256" key="10">
    <source>
        <dbReference type="SAM" id="SignalP"/>
    </source>
</evidence>
<feature type="disulfide bond" evidence="9">
    <location>
        <begin position="199"/>
        <end position="220"/>
    </location>
</feature>
<feature type="chain" id="PRO_5039384627" evidence="10">
    <location>
        <begin position="23"/>
        <end position="376"/>
    </location>
</feature>
<accession>A0A4Q7KWT1</accession>
<evidence type="ECO:0000259" key="11">
    <source>
        <dbReference type="Pfam" id="PF00089"/>
    </source>
</evidence>
<dbReference type="GO" id="GO:0004252">
    <property type="term" value="F:serine-type endopeptidase activity"/>
    <property type="evidence" value="ECO:0007669"/>
    <property type="project" value="InterPro"/>
</dbReference>
<comment type="similarity">
    <text evidence="1">Belongs to the peptidase S1 family.</text>
</comment>
<evidence type="ECO:0000313" key="13">
    <source>
        <dbReference type="EMBL" id="RZS41137.1"/>
    </source>
</evidence>
<feature type="active site" description="Charge relay system" evidence="8">
    <location>
        <position position="248"/>
    </location>
</feature>
<evidence type="ECO:0000256" key="3">
    <source>
        <dbReference type="ARBA" id="ARBA00022729"/>
    </source>
</evidence>
<dbReference type="Proteomes" id="UP000294257">
    <property type="component" value="Unassembled WGS sequence"/>
</dbReference>
<keyword evidence="2" id="KW-0645">Protease</keyword>
<dbReference type="InterPro" id="IPR035070">
    <property type="entry name" value="Streptogrisin_prodomain"/>
</dbReference>
<evidence type="ECO:0000256" key="6">
    <source>
        <dbReference type="ARBA" id="ARBA00023145"/>
    </source>
</evidence>
<dbReference type="Pfam" id="PF02983">
    <property type="entry name" value="Pro_Al_protease"/>
    <property type="match status" value="1"/>
</dbReference>
<sequence length="376" mass="38164">MNRTKVAGFAGAVVMAAGLATAFGLPAAATPTPTDVAPELLHAMQRDLGLDADQARSRLANEARAGAIESSLRGSLGEAFAGAWFDAEKLVVGVTDASRADAVRTAGAEPRVVASSLHRLDAAKAALDRTAAPASVNGWYVDTPTNSLVVEVADDSAQARSFTANAHGVAVRTVVTEKARPLYDVRGGDAWYIGSSGRCSVGFSATGSSGSKHFVTAGHCTESGGTAYGYNRVAMGPIRGSTFNSRGDYGKVDVTSSQWTLRPLVKTASGTLTVRGSSEAAVGASVCRSGSTTGYRCGTIQAKNQTVNYPGVTVGGLTRTSACAEPGDSGGSFITGAGQAQGMTSGGSGNCRSGGTTYFQPVNEALSAYGLRLVTG</sequence>
<dbReference type="EMBL" id="SGWQ01000003">
    <property type="protein sequence ID" value="RZS41137.1"/>
    <property type="molecule type" value="Genomic_DNA"/>
</dbReference>
<evidence type="ECO:0000256" key="5">
    <source>
        <dbReference type="ARBA" id="ARBA00022825"/>
    </source>
</evidence>
<comment type="caution">
    <text evidence="13">The sequence shown here is derived from an EMBL/GenBank/DDBJ whole genome shotgun (WGS) entry which is preliminary data.</text>
</comment>
<dbReference type="SUPFAM" id="SSF50494">
    <property type="entry name" value="Trypsin-like serine proteases"/>
    <property type="match status" value="1"/>
</dbReference>
<feature type="active site" description="Charge relay system" evidence="8">
    <location>
        <position position="219"/>
    </location>
</feature>
<evidence type="ECO:0000256" key="7">
    <source>
        <dbReference type="ARBA" id="ARBA00023157"/>
    </source>
</evidence>
<keyword evidence="7 9" id="KW-1015">Disulfide bond</keyword>
<evidence type="ECO:0000256" key="2">
    <source>
        <dbReference type="ARBA" id="ARBA00022670"/>
    </source>
</evidence>
<dbReference type="OrthoDB" id="8781117at2"/>
<evidence type="ECO:0000256" key="1">
    <source>
        <dbReference type="ARBA" id="ARBA00007664"/>
    </source>
</evidence>
<evidence type="ECO:0000313" key="14">
    <source>
        <dbReference type="Proteomes" id="UP000294257"/>
    </source>
</evidence>
<evidence type="ECO:0000256" key="9">
    <source>
        <dbReference type="PIRSR" id="PIRSR001134-2"/>
    </source>
</evidence>
<proteinExistence type="inferred from homology"/>
<dbReference type="Gene3D" id="3.30.300.50">
    <property type="match status" value="2"/>
</dbReference>
<keyword evidence="5" id="KW-0720">Serine protease</keyword>
<gene>
    <name evidence="13" type="ORF">EV193_103457</name>
</gene>
<dbReference type="CDD" id="cd21112">
    <property type="entry name" value="alphaLP-like"/>
    <property type="match status" value="1"/>
</dbReference>
<dbReference type="Gene3D" id="2.40.10.10">
    <property type="entry name" value="Trypsin-like serine proteases"/>
    <property type="match status" value="2"/>
</dbReference>
<dbReference type="InterPro" id="IPR004236">
    <property type="entry name" value="Pept_S1_alpha_lytic"/>
</dbReference>
<keyword evidence="4" id="KW-0378">Hydrolase</keyword>
<dbReference type="InterPro" id="IPR009003">
    <property type="entry name" value="Peptidase_S1_PA"/>
</dbReference>
<dbReference type="InterPro" id="IPR001316">
    <property type="entry name" value="Pept_S1A_streptogrisin"/>
</dbReference>
<dbReference type="PRINTS" id="PR00861">
    <property type="entry name" value="ALYTICPTASE"/>
</dbReference>
<evidence type="ECO:0000256" key="4">
    <source>
        <dbReference type="ARBA" id="ARBA00022801"/>
    </source>
</evidence>
<dbReference type="InterPro" id="IPR043504">
    <property type="entry name" value="Peptidase_S1_PA_chymotrypsin"/>
</dbReference>
<keyword evidence="14" id="KW-1185">Reference proteome</keyword>
<reference evidence="13 14" key="1">
    <citation type="submission" date="2019-02" db="EMBL/GenBank/DDBJ databases">
        <title>Genomic Encyclopedia of Type Strains, Phase IV (KMG-IV): sequencing the most valuable type-strain genomes for metagenomic binning, comparative biology and taxonomic classification.</title>
        <authorList>
            <person name="Goeker M."/>
        </authorList>
    </citation>
    <scope>NUCLEOTIDE SEQUENCE [LARGE SCALE GENOMIC DNA]</scope>
    <source>
        <strain evidence="13 14">DSM 101727</strain>
    </source>
</reference>